<keyword evidence="2" id="KW-1185">Reference proteome</keyword>
<dbReference type="EMBL" id="CM042033">
    <property type="protein sequence ID" value="KAI3773600.1"/>
    <property type="molecule type" value="Genomic_DNA"/>
</dbReference>
<organism evidence="1 2">
    <name type="scientific">Smallanthus sonchifolius</name>
    <dbReference type="NCBI Taxonomy" id="185202"/>
    <lineage>
        <taxon>Eukaryota</taxon>
        <taxon>Viridiplantae</taxon>
        <taxon>Streptophyta</taxon>
        <taxon>Embryophyta</taxon>
        <taxon>Tracheophyta</taxon>
        <taxon>Spermatophyta</taxon>
        <taxon>Magnoliopsida</taxon>
        <taxon>eudicotyledons</taxon>
        <taxon>Gunneridae</taxon>
        <taxon>Pentapetalae</taxon>
        <taxon>asterids</taxon>
        <taxon>campanulids</taxon>
        <taxon>Asterales</taxon>
        <taxon>Asteraceae</taxon>
        <taxon>Asteroideae</taxon>
        <taxon>Heliantheae alliance</taxon>
        <taxon>Millerieae</taxon>
        <taxon>Smallanthus</taxon>
    </lineage>
</organism>
<sequence length="73" mass="8550">MHESPVETRPGIEEEGDKTTPEEGVEDRELESKRKSLSTKKYFTAVFLTRYQLRSTELYSCIDNHSTDSCWNY</sequence>
<comment type="caution">
    <text evidence="1">The sequence shown here is derived from an EMBL/GenBank/DDBJ whole genome shotgun (WGS) entry which is preliminary data.</text>
</comment>
<proteinExistence type="predicted"/>
<reference evidence="1 2" key="2">
    <citation type="journal article" date="2022" name="Mol. Ecol. Resour.">
        <title>The genomes of chicory, endive, great burdock and yacon provide insights into Asteraceae paleo-polyploidization history and plant inulin production.</title>
        <authorList>
            <person name="Fan W."/>
            <person name="Wang S."/>
            <person name="Wang H."/>
            <person name="Wang A."/>
            <person name="Jiang F."/>
            <person name="Liu H."/>
            <person name="Zhao H."/>
            <person name="Xu D."/>
            <person name="Zhang Y."/>
        </authorList>
    </citation>
    <scope>NUCLEOTIDE SEQUENCE [LARGE SCALE GENOMIC DNA]</scope>
    <source>
        <strain evidence="2">cv. Yunnan</strain>
        <tissue evidence="1">Leaves</tissue>
    </source>
</reference>
<reference evidence="2" key="1">
    <citation type="journal article" date="2022" name="Mol. Ecol. Resour.">
        <title>The genomes of chicory, endive, great burdock and yacon provide insights into Asteraceae palaeo-polyploidization history and plant inulin production.</title>
        <authorList>
            <person name="Fan W."/>
            <person name="Wang S."/>
            <person name="Wang H."/>
            <person name="Wang A."/>
            <person name="Jiang F."/>
            <person name="Liu H."/>
            <person name="Zhao H."/>
            <person name="Xu D."/>
            <person name="Zhang Y."/>
        </authorList>
    </citation>
    <scope>NUCLEOTIDE SEQUENCE [LARGE SCALE GENOMIC DNA]</scope>
    <source>
        <strain evidence="2">cv. Yunnan</strain>
    </source>
</reference>
<dbReference type="Proteomes" id="UP001056120">
    <property type="component" value="Linkage Group LG16"/>
</dbReference>
<name>A0ACB9FS03_9ASTR</name>
<gene>
    <name evidence="1" type="ORF">L1987_48130</name>
</gene>
<evidence type="ECO:0000313" key="1">
    <source>
        <dbReference type="EMBL" id="KAI3773600.1"/>
    </source>
</evidence>
<protein>
    <submittedName>
        <fullName evidence="1">Uncharacterized protein</fullName>
    </submittedName>
</protein>
<evidence type="ECO:0000313" key="2">
    <source>
        <dbReference type="Proteomes" id="UP001056120"/>
    </source>
</evidence>
<accession>A0ACB9FS03</accession>